<sequence length="217" mass="23595">MAGLVAPKITPLRLPDLEDGVTDDLIPGDTHDRQRFAEPTVKGRDLGGITFSECELVGWEVRDAVFTESAFLETRISSLFTTGFRASRSTFRQVEVDDARIGAVELMDSKLRSVVFTGVRLGFVNLRGAALTDVVFRECVLDGIDAGDATLTRVAFEDCRAGELDVTRAKLQHVDLRGLQVERIRGIEGISGATMSHLQVVGLAEVFAAHFGISVTD</sequence>
<dbReference type="PANTHER" id="PTHR14136:SF17">
    <property type="entry name" value="BTB_POZ DOMAIN-CONTAINING PROTEIN KCTD9"/>
    <property type="match status" value="1"/>
</dbReference>
<proteinExistence type="predicted"/>
<dbReference type="PANTHER" id="PTHR14136">
    <property type="entry name" value="BTB_POZ DOMAIN-CONTAINING PROTEIN KCTD9"/>
    <property type="match status" value="1"/>
</dbReference>
<dbReference type="Pfam" id="PF13599">
    <property type="entry name" value="Pentapeptide_4"/>
    <property type="match status" value="1"/>
</dbReference>
<name>A0A137ZR50_9ACTN</name>
<accession>A0A137ZR50</accession>
<dbReference type="Proteomes" id="UP000070409">
    <property type="component" value="Unassembled WGS sequence"/>
</dbReference>
<dbReference type="EMBL" id="LSRE01000006">
    <property type="protein sequence ID" value="KXP00635.1"/>
    <property type="molecule type" value="Genomic_DNA"/>
</dbReference>
<gene>
    <name evidence="1" type="ORF">AXK61_15165</name>
</gene>
<keyword evidence="2" id="KW-1185">Reference proteome</keyword>
<organism evidence="1 2">
    <name type="scientific">Tsukamurella pseudospumae</name>
    <dbReference type="NCBI Taxonomy" id="239498"/>
    <lineage>
        <taxon>Bacteria</taxon>
        <taxon>Bacillati</taxon>
        <taxon>Actinomycetota</taxon>
        <taxon>Actinomycetes</taxon>
        <taxon>Mycobacteriales</taxon>
        <taxon>Tsukamurellaceae</taxon>
        <taxon>Tsukamurella</taxon>
    </lineage>
</organism>
<dbReference type="InterPro" id="IPR001646">
    <property type="entry name" value="5peptide_repeat"/>
</dbReference>
<dbReference type="SUPFAM" id="SSF141571">
    <property type="entry name" value="Pentapeptide repeat-like"/>
    <property type="match status" value="1"/>
</dbReference>
<reference evidence="1 2" key="1">
    <citation type="submission" date="2016-02" db="EMBL/GenBank/DDBJ databases">
        <authorList>
            <person name="Teng J.L."/>
            <person name="Tang Y."/>
            <person name="Huang Y."/>
            <person name="Guo F."/>
            <person name="Wei W."/>
            <person name="Chen J.H."/>
            <person name="Wong S.Y."/>
            <person name="Lau S.K."/>
            <person name="Woo P.C."/>
        </authorList>
    </citation>
    <scope>NUCLEOTIDE SEQUENCE [LARGE SCALE GENOMIC DNA]</scope>
    <source>
        <strain evidence="1 2">JCM 13375</strain>
    </source>
</reference>
<dbReference type="InterPro" id="IPR051082">
    <property type="entry name" value="Pentapeptide-BTB/POZ_domain"/>
</dbReference>
<evidence type="ECO:0000313" key="2">
    <source>
        <dbReference type="Proteomes" id="UP000070409"/>
    </source>
</evidence>
<evidence type="ECO:0008006" key="3">
    <source>
        <dbReference type="Google" id="ProtNLM"/>
    </source>
</evidence>
<comment type="caution">
    <text evidence="1">The sequence shown here is derived from an EMBL/GenBank/DDBJ whole genome shotgun (WGS) entry which is preliminary data.</text>
</comment>
<dbReference type="RefSeq" id="WP_068744120.1">
    <property type="nucleotide sequence ID" value="NZ_LSRE01000006.1"/>
</dbReference>
<dbReference type="Gene3D" id="2.160.20.80">
    <property type="entry name" value="E3 ubiquitin-protein ligase SopA"/>
    <property type="match status" value="1"/>
</dbReference>
<protein>
    <recommendedName>
        <fullName evidence="3">Pentapeptide repeat-containing protein</fullName>
    </recommendedName>
</protein>
<evidence type="ECO:0000313" key="1">
    <source>
        <dbReference type="EMBL" id="KXP00635.1"/>
    </source>
</evidence>